<comment type="caution">
    <text evidence="1">The sequence shown here is derived from an EMBL/GenBank/DDBJ whole genome shotgun (WGS) entry which is preliminary data.</text>
</comment>
<protein>
    <submittedName>
        <fullName evidence="1">Uncharacterized protein</fullName>
    </submittedName>
</protein>
<organism evidence="1 2">
    <name type="scientific">Tritrichomonas musculus</name>
    <dbReference type="NCBI Taxonomy" id="1915356"/>
    <lineage>
        <taxon>Eukaryota</taxon>
        <taxon>Metamonada</taxon>
        <taxon>Parabasalia</taxon>
        <taxon>Tritrichomonadida</taxon>
        <taxon>Tritrichomonadidae</taxon>
        <taxon>Tritrichomonas</taxon>
    </lineage>
</organism>
<gene>
    <name evidence="1" type="ORF">M9Y10_031898</name>
</gene>
<sequence>MLLKSLKESLNTVAQSRQNINLNAFTELGIRDEFKNNFIQCKSKLQNALNYYDSTYQQIKEDLDEMLAGNLAEITDESLNSIKNRIESARKQLEENGFLASPTK</sequence>
<dbReference type="EMBL" id="JAPFFF010000051">
    <property type="protein sequence ID" value="KAK8839539.1"/>
    <property type="molecule type" value="Genomic_DNA"/>
</dbReference>
<reference evidence="1 2" key="1">
    <citation type="submission" date="2024-04" db="EMBL/GenBank/DDBJ databases">
        <title>Tritrichomonas musculus Genome.</title>
        <authorList>
            <person name="Alves-Ferreira E."/>
            <person name="Grigg M."/>
            <person name="Lorenzi H."/>
            <person name="Galac M."/>
        </authorList>
    </citation>
    <scope>NUCLEOTIDE SEQUENCE [LARGE SCALE GENOMIC DNA]</scope>
    <source>
        <strain evidence="1 2">EAF2021</strain>
    </source>
</reference>
<accession>A0ABR2H026</accession>
<dbReference type="Proteomes" id="UP001470230">
    <property type="component" value="Unassembled WGS sequence"/>
</dbReference>
<evidence type="ECO:0000313" key="2">
    <source>
        <dbReference type="Proteomes" id="UP001470230"/>
    </source>
</evidence>
<name>A0ABR2H026_9EUKA</name>
<evidence type="ECO:0000313" key="1">
    <source>
        <dbReference type="EMBL" id="KAK8839539.1"/>
    </source>
</evidence>
<keyword evidence="2" id="KW-1185">Reference proteome</keyword>
<proteinExistence type="predicted"/>